<evidence type="ECO:0000256" key="2">
    <source>
        <dbReference type="ARBA" id="ARBA00022801"/>
    </source>
</evidence>
<dbReference type="Pfam" id="PF00270">
    <property type="entry name" value="DEAD"/>
    <property type="match status" value="1"/>
</dbReference>
<dbReference type="GeneID" id="54487269"/>
<organism evidence="8 9">
    <name type="scientific">Pseudovirgaria hyperparasitica</name>
    <dbReference type="NCBI Taxonomy" id="470096"/>
    <lineage>
        <taxon>Eukaryota</taxon>
        <taxon>Fungi</taxon>
        <taxon>Dikarya</taxon>
        <taxon>Ascomycota</taxon>
        <taxon>Pezizomycotina</taxon>
        <taxon>Dothideomycetes</taxon>
        <taxon>Dothideomycetes incertae sedis</taxon>
        <taxon>Acrospermales</taxon>
        <taxon>Acrospermaceae</taxon>
        <taxon>Pseudovirgaria</taxon>
    </lineage>
</organism>
<dbReference type="GO" id="GO:0003676">
    <property type="term" value="F:nucleic acid binding"/>
    <property type="evidence" value="ECO:0007669"/>
    <property type="project" value="InterPro"/>
</dbReference>
<dbReference type="PROSITE" id="PS51194">
    <property type="entry name" value="HELICASE_CTER"/>
    <property type="match status" value="1"/>
</dbReference>
<feature type="compositionally biased region" description="Basic and acidic residues" evidence="5">
    <location>
        <begin position="1162"/>
        <end position="1178"/>
    </location>
</feature>
<dbReference type="CDD" id="cd18025">
    <property type="entry name" value="DEXHc_DDX60"/>
    <property type="match status" value="1"/>
</dbReference>
<evidence type="ECO:0000256" key="4">
    <source>
        <dbReference type="ARBA" id="ARBA00022840"/>
    </source>
</evidence>
<dbReference type="FunFam" id="3.40.50.300:FF:001039">
    <property type="entry name" value="ATP-dependent RNA helicase DDX60"/>
    <property type="match status" value="1"/>
</dbReference>
<feature type="region of interest" description="Disordered" evidence="5">
    <location>
        <begin position="1675"/>
        <end position="1697"/>
    </location>
</feature>
<dbReference type="InterPro" id="IPR059032">
    <property type="entry name" value="WHD_DDX60"/>
</dbReference>
<feature type="compositionally biased region" description="Basic residues" evidence="5">
    <location>
        <begin position="1150"/>
        <end position="1161"/>
    </location>
</feature>
<evidence type="ECO:0000313" key="8">
    <source>
        <dbReference type="EMBL" id="KAF2753311.1"/>
    </source>
</evidence>
<feature type="region of interest" description="Disordered" evidence="5">
    <location>
        <begin position="210"/>
        <end position="231"/>
    </location>
</feature>
<feature type="domain" description="Helicase C-terminal" evidence="7">
    <location>
        <begin position="1181"/>
        <end position="1344"/>
    </location>
</feature>
<evidence type="ECO:0000259" key="7">
    <source>
        <dbReference type="PROSITE" id="PS51194"/>
    </source>
</evidence>
<evidence type="ECO:0000256" key="1">
    <source>
        <dbReference type="ARBA" id="ARBA00022741"/>
    </source>
</evidence>
<feature type="compositionally biased region" description="Basic and acidic residues" evidence="5">
    <location>
        <begin position="513"/>
        <end position="523"/>
    </location>
</feature>
<feature type="compositionally biased region" description="Acidic residues" evidence="5">
    <location>
        <begin position="1724"/>
        <end position="1750"/>
    </location>
</feature>
<dbReference type="InterPro" id="IPR027417">
    <property type="entry name" value="P-loop_NTPase"/>
</dbReference>
<sequence>MADGDKKAAVSAWYRKLYSRTVDLVGDYAGEEFFVVDGDSLLLEAFRNDKLDFSPGFQLLHAVHLVEKFLRSLSQRKCHFHVVFFNDQASTCVPVNCASSDCHKYQLAREVIIQHLARNSPASGSEIELHRFESVRSRAFEQYLEATGAYFFMCHDGADAPTSSAYIMRSMIMRLTQNGYNIALVNGLEFRDTKVMAMVVEGRANDNVNDIAYNSDREPAPKNNGTEVDPTTLTRLLGPLSATEEESPVSQRRLLTLAIISHMVQNDAVGKQADLISATVLHTVLLENLRLQDRQTKSVKPTKEAEDFLAVFCSHAVTLLGSSGWKSWVSETSPKADIADLFDGRIFNEATELFKNASSKVDVGSTIETCYRTFCKKLNRIQLLEVSTAGKGSGAVAPQRARKDHGAIAGVLPFYNAVFDPHLKPVSIVADTAQSEASPSVSDRIFKELSHWHNSKVPMNVKLVAEQTERQKQRALRRNQLFMAEIQSYAASLTNSAGGRLEPETVFVKAGEKVPKKANKPESRQTPGKMGAVSKNTVRADAAAAHQQSIEKSQARLFANWETKRQELAHDPSLTSRYLKAGKYLATRPKDQRPVVEASIRAYQIQCLWQIYVDLCKAGKENDRLSVAALIYNNFGLLSKVKQGITEDIIEFVSAISQVLGLADLGLAKLKMESQNKAKTGFLSTHNINSESKLGLGATEFQLMHTGPYLDRNMGSAPDDRVQDFEPDEWQRRVLDAIDERKSLLVVAPTSAGKTFISFYAMKQVLEEDDDGVLVYVAPTKALVNQIAAEVVARFKKSSFKHAGGKSVWAIHTRDHRINNPTGCQVLVTVPHILQIMLLAPSNAKGWSQRVKSIIFDEVHCIGQAEDGIVWEQLLLMAPCPIIALSATVGNPKEFHGWLQSTQDANKREVAYIEHRHRYSDLRKYIYNAPQQFDFRGFEEKPLVTISPLGLDGARGLAYMHPISSIVNRSRGMPSDLTLEARDCWFLWKAMSKFANSEYPVSSELDPVNALPSYVRKADIIEWEVKLKGLLKKWIDDNESPFDKVLRELDRSVESVKSPEVQISQGPDTQSTLTKIDPNNVISSTLPLICTLRENDALPALFFNYDRGQCEAVAHHLLDTLKEQEDKWKKTSPAWKKKLTEFEAHMKAKAKQPRIAAKSKKGRDTEEGLSKADMERDRAETERSKFDFFDPEGMVDGFHLAEVKAVDPEELLKYRKQLAYRDIPAWLIDALERGIGVHHAGMNRKYRQICEVLFRTGYLQVVIATGTLALGINMPCKTVVFSGDSIYLTALNFRQAAGRAGRRGFDLLGNVIFQAVPYPKVCRLLSSRLPDLNGHFPITTTLVLRLFSLLHNSGDSRFAQDTINSILSQPRIYLGGNEARHTVLHHLRFSIEYLRRNFLLDKSGQAINFAGTASNLYFTENSAFAFHALLKAGYFHSVCKDFPKNSDTIMLQLMLVLSHLFGRHHLPASRVESIRESVKGSSASIVILPNLDEVAAKHLQDHNKQTLAIYKAYVQTYVNQHLINTPDNALPLTGMKFGGNVSASERGSGHSALPPVSSSSPFVALSGFSETDVKSIPDLCSTVRSGVFLEQAVIPYITVNDGHLNAYLYDFFKHGSTEDLERANGVRKSEVWFLLKDFSLILATIVTSFQNYLKLSPNADLDMLDITDVGDRKEEAVDDKAENIANVPDPTDTPKLNPIAAKKEEMAQIIASAAPKKKKKVADSWDDDVSDVEDDAPDSWDADSDDDGDDSGANSKKGDPEETEEERGFPSVLAAFAALQKEFDAKFMEMWA</sequence>
<gene>
    <name evidence="8" type="ORF">EJ05DRAFT_494845</name>
</gene>
<evidence type="ECO:0000259" key="6">
    <source>
        <dbReference type="PROSITE" id="PS51192"/>
    </source>
</evidence>
<feature type="region of interest" description="Disordered" evidence="5">
    <location>
        <begin position="513"/>
        <end position="533"/>
    </location>
</feature>
<keyword evidence="3" id="KW-0347">Helicase</keyword>
<dbReference type="GO" id="GO:0005524">
    <property type="term" value="F:ATP binding"/>
    <property type="evidence" value="ECO:0007669"/>
    <property type="project" value="UniProtKB-KW"/>
</dbReference>
<dbReference type="InterPro" id="IPR055124">
    <property type="entry name" value="PIN-like_DDX60"/>
</dbReference>
<dbReference type="InterPro" id="IPR052431">
    <property type="entry name" value="SKI2_subfamily_helicases"/>
</dbReference>
<dbReference type="PANTHER" id="PTHR44533:SF4">
    <property type="entry name" value="DEAD_H RNA HELICASE, PUTATIVE-RELATED"/>
    <property type="match status" value="1"/>
</dbReference>
<dbReference type="InterPro" id="IPR001650">
    <property type="entry name" value="Helicase_C-like"/>
</dbReference>
<feature type="region of interest" description="Disordered" evidence="5">
    <location>
        <begin position="1150"/>
        <end position="1178"/>
    </location>
</feature>
<dbReference type="Proteomes" id="UP000799437">
    <property type="component" value="Unassembled WGS sequence"/>
</dbReference>
<dbReference type="GO" id="GO:0016787">
    <property type="term" value="F:hydrolase activity"/>
    <property type="evidence" value="ECO:0007669"/>
    <property type="project" value="UniProtKB-KW"/>
</dbReference>
<dbReference type="Pfam" id="PF26076">
    <property type="entry name" value="WHD_DDX60"/>
    <property type="match status" value="1"/>
</dbReference>
<name>A0A6A6VVP1_9PEZI</name>
<dbReference type="InterPro" id="IPR014001">
    <property type="entry name" value="Helicase_ATP-bd"/>
</dbReference>
<feature type="region of interest" description="Disordered" evidence="5">
    <location>
        <begin position="1719"/>
        <end position="1771"/>
    </location>
</feature>
<keyword evidence="1" id="KW-0547">Nucleotide-binding</keyword>
<evidence type="ECO:0000256" key="3">
    <source>
        <dbReference type="ARBA" id="ARBA00022806"/>
    </source>
</evidence>
<dbReference type="Gene3D" id="3.40.50.300">
    <property type="entry name" value="P-loop containing nucleotide triphosphate hydrolases"/>
    <property type="match status" value="2"/>
</dbReference>
<dbReference type="SMART" id="SM00490">
    <property type="entry name" value="HELICc"/>
    <property type="match status" value="1"/>
</dbReference>
<keyword evidence="2 8" id="KW-0378">Hydrolase</keyword>
<dbReference type="SMART" id="SM00487">
    <property type="entry name" value="DEXDc"/>
    <property type="match status" value="1"/>
</dbReference>
<evidence type="ECO:0000256" key="5">
    <source>
        <dbReference type="SAM" id="MobiDB-lite"/>
    </source>
</evidence>
<accession>A0A6A6VVP1</accession>
<dbReference type="OrthoDB" id="2320933at2759"/>
<dbReference type="CDD" id="cd18795">
    <property type="entry name" value="SF2_C_Ski2"/>
    <property type="match status" value="1"/>
</dbReference>
<dbReference type="RefSeq" id="XP_033595762.1">
    <property type="nucleotide sequence ID" value="XM_033746215.1"/>
</dbReference>
<feature type="domain" description="Helicase ATP-binding" evidence="6">
    <location>
        <begin position="735"/>
        <end position="907"/>
    </location>
</feature>
<reference evidence="8" key="1">
    <citation type="journal article" date="2020" name="Stud. Mycol.">
        <title>101 Dothideomycetes genomes: a test case for predicting lifestyles and emergence of pathogens.</title>
        <authorList>
            <person name="Haridas S."/>
            <person name="Albert R."/>
            <person name="Binder M."/>
            <person name="Bloem J."/>
            <person name="Labutti K."/>
            <person name="Salamov A."/>
            <person name="Andreopoulos B."/>
            <person name="Baker S."/>
            <person name="Barry K."/>
            <person name="Bills G."/>
            <person name="Bluhm B."/>
            <person name="Cannon C."/>
            <person name="Castanera R."/>
            <person name="Culley D."/>
            <person name="Daum C."/>
            <person name="Ezra D."/>
            <person name="Gonzalez J."/>
            <person name="Henrissat B."/>
            <person name="Kuo A."/>
            <person name="Liang C."/>
            <person name="Lipzen A."/>
            <person name="Lutzoni F."/>
            <person name="Magnuson J."/>
            <person name="Mondo S."/>
            <person name="Nolan M."/>
            <person name="Ohm R."/>
            <person name="Pangilinan J."/>
            <person name="Park H.-J."/>
            <person name="Ramirez L."/>
            <person name="Alfaro M."/>
            <person name="Sun H."/>
            <person name="Tritt A."/>
            <person name="Yoshinaga Y."/>
            <person name="Zwiers L.-H."/>
            <person name="Turgeon B."/>
            <person name="Goodwin S."/>
            <person name="Spatafora J."/>
            <person name="Crous P."/>
            <person name="Grigoriev I."/>
        </authorList>
    </citation>
    <scope>NUCLEOTIDE SEQUENCE</scope>
    <source>
        <strain evidence="8">CBS 121739</strain>
    </source>
</reference>
<dbReference type="SUPFAM" id="SSF52540">
    <property type="entry name" value="P-loop containing nucleoside triphosphate hydrolases"/>
    <property type="match status" value="1"/>
</dbReference>
<dbReference type="Pfam" id="PF00271">
    <property type="entry name" value="Helicase_C"/>
    <property type="match status" value="1"/>
</dbReference>
<proteinExistence type="predicted"/>
<keyword evidence="4" id="KW-0067">ATP-binding</keyword>
<keyword evidence="9" id="KW-1185">Reference proteome</keyword>
<dbReference type="Pfam" id="PF23002">
    <property type="entry name" value="PIN-like_DDX60"/>
    <property type="match status" value="1"/>
</dbReference>
<protein>
    <submittedName>
        <fullName evidence="8">P-loop containing nucleoside triphosphate hydrolase protein</fullName>
    </submittedName>
</protein>
<evidence type="ECO:0000313" key="9">
    <source>
        <dbReference type="Proteomes" id="UP000799437"/>
    </source>
</evidence>
<dbReference type="GO" id="GO:0004386">
    <property type="term" value="F:helicase activity"/>
    <property type="evidence" value="ECO:0007669"/>
    <property type="project" value="UniProtKB-KW"/>
</dbReference>
<dbReference type="PANTHER" id="PTHR44533">
    <property type="entry name" value="DEAD/H RNA HELICASE, PUTATIVE-RELATED"/>
    <property type="match status" value="1"/>
</dbReference>
<dbReference type="GO" id="GO:0005737">
    <property type="term" value="C:cytoplasm"/>
    <property type="evidence" value="ECO:0007669"/>
    <property type="project" value="TreeGrafter"/>
</dbReference>
<dbReference type="EMBL" id="ML996584">
    <property type="protein sequence ID" value="KAF2753311.1"/>
    <property type="molecule type" value="Genomic_DNA"/>
</dbReference>
<dbReference type="InterPro" id="IPR011545">
    <property type="entry name" value="DEAD/DEAH_box_helicase_dom"/>
</dbReference>
<dbReference type="PROSITE" id="PS51192">
    <property type="entry name" value="HELICASE_ATP_BIND_1"/>
    <property type="match status" value="1"/>
</dbReference>